<dbReference type="EMBL" id="JBFRYC010000001">
    <property type="protein sequence ID" value="MEX1660392.1"/>
    <property type="molecule type" value="Genomic_DNA"/>
</dbReference>
<dbReference type="PROSITE" id="PS00895">
    <property type="entry name" value="3_HYDROXYISOBUT_DH"/>
    <property type="match status" value="1"/>
</dbReference>
<dbReference type="Proteomes" id="UP001557465">
    <property type="component" value="Unassembled WGS sequence"/>
</dbReference>
<evidence type="ECO:0000259" key="5">
    <source>
        <dbReference type="Pfam" id="PF14833"/>
    </source>
</evidence>
<dbReference type="PIRSF" id="PIRSF000103">
    <property type="entry name" value="HIBADH"/>
    <property type="match status" value="1"/>
</dbReference>
<dbReference type="RefSeq" id="WP_368390723.1">
    <property type="nucleotide sequence ID" value="NZ_JBFRYC010000001.1"/>
</dbReference>
<evidence type="ECO:0000256" key="1">
    <source>
        <dbReference type="ARBA" id="ARBA00009080"/>
    </source>
</evidence>
<dbReference type="InterPro" id="IPR002204">
    <property type="entry name" value="3-OH-isobutyrate_DH-rel_CS"/>
</dbReference>
<proteinExistence type="inferred from homology"/>
<dbReference type="GO" id="GO:0016491">
    <property type="term" value="F:oxidoreductase activity"/>
    <property type="evidence" value="ECO:0007669"/>
    <property type="project" value="UniProtKB-KW"/>
</dbReference>
<dbReference type="PANTHER" id="PTHR43060">
    <property type="entry name" value="3-HYDROXYISOBUTYRATE DEHYDROGENASE-LIKE 1, MITOCHONDRIAL-RELATED"/>
    <property type="match status" value="1"/>
</dbReference>
<dbReference type="InterPro" id="IPR006115">
    <property type="entry name" value="6PGDH_NADP-bd"/>
</dbReference>
<dbReference type="Pfam" id="PF14833">
    <property type="entry name" value="NAD_binding_11"/>
    <property type="match status" value="1"/>
</dbReference>
<dbReference type="SUPFAM" id="SSF51735">
    <property type="entry name" value="NAD(P)-binding Rossmann-fold domains"/>
    <property type="match status" value="1"/>
</dbReference>
<dbReference type="Gene3D" id="1.10.1040.10">
    <property type="entry name" value="N-(1-d-carboxylethyl)-l-norvaline Dehydrogenase, domain 2"/>
    <property type="match status" value="1"/>
</dbReference>
<evidence type="ECO:0000256" key="2">
    <source>
        <dbReference type="ARBA" id="ARBA00023002"/>
    </source>
</evidence>
<gene>
    <name evidence="6" type="ORF">AB4874_01830</name>
</gene>
<evidence type="ECO:0000259" key="4">
    <source>
        <dbReference type="Pfam" id="PF03446"/>
    </source>
</evidence>
<keyword evidence="2 6" id="KW-0560">Oxidoreductase</keyword>
<reference evidence="6 7" key="1">
    <citation type="journal article" date="2011" name="Int. J. Syst. Evol. Microbiol.">
        <title>Zhongshania antarctica gen. nov., sp. nov. and Zhongshania guokunii sp. nov., gammaproteobacteria respectively isolated from coastal attached (fast) ice and surface seawater of the Antarctic.</title>
        <authorList>
            <person name="Li H.J."/>
            <person name="Zhang X.Y."/>
            <person name="Chen C.X."/>
            <person name="Zhang Y.J."/>
            <person name="Gao Z.M."/>
            <person name="Yu Y."/>
            <person name="Chen X.L."/>
            <person name="Chen B."/>
            <person name="Zhang Y.Z."/>
        </authorList>
    </citation>
    <scope>NUCLEOTIDE SEQUENCE [LARGE SCALE GENOMIC DNA]</scope>
    <source>
        <strain evidence="6 7">15-R06ZXC-3</strain>
    </source>
</reference>
<dbReference type="EC" id="1.1.-.-" evidence="6"/>
<dbReference type="Pfam" id="PF03446">
    <property type="entry name" value="NAD_binding_2"/>
    <property type="match status" value="1"/>
</dbReference>
<protein>
    <submittedName>
        <fullName evidence="6">NAD(P)-dependent oxidoreductase</fullName>
        <ecNumber evidence="6">1.1.-.-</ecNumber>
    </submittedName>
</protein>
<dbReference type="InterPro" id="IPR029154">
    <property type="entry name" value="HIBADH-like_NADP-bd"/>
</dbReference>
<dbReference type="Gene3D" id="3.40.50.720">
    <property type="entry name" value="NAD(P)-binding Rossmann-like Domain"/>
    <property type="match status" value="1"/>
</dbReference>
<dbReference type="PANTHER" id="PTHR43060:SF15">
    <property type="entry name" value="3-HYDROXYISOBUTYRATE DEHYDROGENASE-LIKE 1, MITOCHONDRIAL-RELATED"/>
    <property type="match status" value="1"/>
</dbReference>
<evidence type="ECO:0000313" key="6">
    <source>
        <dbReference type="EMBL" id="MEX1660392.1"/>
    </source>
</evidence>
<evidence type="ECO:0000256" key="3">
    <source>
        <dbReference type="ARBA" id="ARBA00023027"/>
    </source>
</evidence>
<dbReference type="InterPro" id="IPR008927">
    <property type="entry name" value="6-PGluconate_DH-like_C_sf"/>
</dbReference>
<keyword evidence="3" id="KW-0520">NAD</keyword>
<name>A0ABV3TFI7_9RHOB</name>
<sequence length="297" mass="30688">MTEQKPSVGFIGLGIMGQHMAGHILAAGYPLNIYNRTRAKGDALVAQGAQWFDSPGAVAAVSDITITIVGYPADVEQVYLSKGGIVAKARPGAVLIDMTTSSPALAARIAQAALERGISALDAPVSGGDVGAKAGKLAIMVGGETSAFNQVLPVLELMGANIALMGKAGSGQHTKMANQIAIASTMLAVAESVSYARVAGLNPLQVLKVIGTGAASSFLLNGLGPKMVDEDFAPGFFIHHFVKDMTIALEEAKKLGLDLPGLALARRLYLTLIDNGFGEEGTQSLYRVYNAIHAEAG</sequence>
<comment type="caution">
    <text evidence="6">The sequence shown here is derived from an EMBL/GenBank/DDBJ whole genome shotgun (WGS) entry which is preliminary data.</text>
</comment>
<accession>A0ABV3TFI7</accession>
<comment type="similarity">
    <text evidence="1">Belongs to the HIBADH-related family.</text>
</comment>
<dbReference type="InterPro" id="IPR013328">
    <property type="entry name" value="6PGD_dom2"/>
</dbReference>
<keyword evidence="7" id="KW-1185">Reference proteome</keyword>
<evidence type="ECO:0000313" key="7">
    <source>
        <dbReference type="Proteomes" id="UP001557465"/>
    </source>
</evidence>
<organism evidence="6 7">
    <name type="scientific">Thioclava arctica</name>
    <dbReference type="NCBI Taxonomy" id="3238301"/>
    <lineage>
        <taxon>Bacteria</taxon>
        <taxon>Pseudomonadati</taxon>
        <taxon>Pseudomonadota</taxon>
        <taxon>Alphaproteobacteria</taxon>
        <taxon>Rhodobacterales</taxon>
        <taxon>Paracoccaceae</taxon>
        <taxon>Thioclava</taxon>
    </lineage>
</organism>
<dbReference type="SUPFAM" id="SSF48179">
    <property type="entry name" value="6-phosphogluconate dehydrogenase C-terminal domain-like"/>
    <property type="match status" value="1"/>
</dbReference>
<feature type="domain" description="6-phosphogluconate dehydrogenase NADP-binding" evidence="4">
    <location>
        <begin position="8"/>
        <end position="166"/>
    </location>
</feature>
<dbReference type="InterPro" id="IPR015815">
    <property type="entry name" value="HIBADH-related"/>
</dbReference>
<dbReference type="InterPro" id="IPR036291">
    <property type="entry name" value="NAD(P)-bd_dom_sf"/>
</dbReference>
<feature type="domain" description="3-hydroxyisobutyrate dehydrogenase-like NAD-binding" evidence="5">
    <location>
        <begin position="169"/>
        <end position="289"/>
    </location>
</feature>